<protein>
    <submittedName>
        <fullName evidence="2">Uncharacterized protein</fullName>
    </submittedName>
</protein>
<accession>A0A8S5V7G0</accession>
<feature type="transmembrane region" description="Helical" evidence="1">
    <location>
        <begin position="12"/>
        <end position="33"/>
    </location>
</feature>
<keyword evidence="1" id="KW-0812">Transmembrane</keyword>
<evidence type="ECO:0000313" key="2">
    <source>
        <dbReference type="EMBL" id="DAG02579.1"/>
    </source>
</evidence>
<keyword evidence="1" id="KW-0472">Membrane</keyword>
<evidence type="ECO:0000256" key="1">
    <source>
        <dbReference type="SAM" id="Phobius"/>
    </source>
</evidence>
<sequence length="35" mass="4103">MPNPNRNRLSEITLIAGCVCMIIFIITLCWIMFFK</sequence>
<keyword evidence="1" id="KW-1133">Transmembrane helix</keyword>
<organism evidence="2">
    <name type="scientific">CrAss-like virus sp. ctUXy6</name>
    <dbReference type="NCBI Taxonomy" id="2825835"/>
    <lineage>
        <taxon>Viruses</taxon>
        <taxon>Duplodnaviria</taxon>
        <taxon>Heunggongvirae</taxon>
        <taxon>Uroviricota</taxon>
        <taxon>Caudoviricetes</taxon>
        <taxon>Crassvirales</taxon>
    </lineage>
</organism>
<dbReference type="EMBL" id="BK016212">
    <property type="protein sequence ID" value="DAG02579.1"/>
    <property type="molecule type" value="Genomic_DNA"/>
</dbReference>
<proteinExistence type="predicted"/>
<reference evidence="2" key="1">
    <citation type="journal article" date="2021" name="Proc. Natl. Acad. Sci. U.S.A.">
        <title>A Catalog of Tens of Thousands of Viruses from Human Metagenomes Reveals Hidden Associations with Chronic Diseases.</title>
        <authorList>
            <person name="Tisza M.J."/>
            <person name="Buck C.B."/>
        </authorList>
    </citation>
    <scope>NUCLEOTIDE SEQUENCE</scope>
    <source>
        <strain evidence="2">CtUXy6</strain>
    </source>
</reference>
<name>A0A8S5V7G0_9CAUD</name>